<organism evidence="1 2">
    <name type="scientific">Hyalomma asiaticum</name>
    <name type="common">Tick</name>
    <dbReference type="NCBI Taxonomy" id="266040"/>
    <lineage>
        <taxon>Eukaryota</taxon>
        <taxon>Metazoa</taxon>
        <taxon>Ecdysozoa</taxon>
        <taxon>Arthropoda</taxon>
        <taxon>Chelicerata</taxon>
        <taxon>Arachnida</taxon>
        <taxon>Acari</taxon>
        <taxon>Parasitiformes</taxon>
        <taxon>Ixodida</taxon>
        <taxon>Ixodoidea</taxon>
        <taxon>Ixodidae</taxon>
        <taxon>Hyalomminae</taxon>
        <taxon>Hyalomma</taxon>
    </lineage>
</organism>
<evidence type="ECO:0000313" key="1">
    <source>
        <dbReference type="EMBL" id="KAH6941060.1"/>
    </source>
</evidence>
<protein>
    <submittedName>
        <fullName evidence="1">Uncharacterized protein</fullName>
    </submittedName>
</protein>
<dbReference type="Proteomes" id="UP000821845">
    <property type="component" value="Chromosome 11"/>
</dbReference>
<evidence type="ECO:0000313" key="2">
    <source>
        <dbReference type="Proteomes" id="UP000821845"/>
    </source>
</evidence>
<accession>A0ACB7T2B7</accession>
<sequence length="296" mass="33142">MDTTFYEDSSGGNSARPTTTMLQAAQQQQQQQQQQLSTRGELSSRKRSMTLDLNSAGRPERSNKQARCSSLLTSPDLHMLQLASPELERLIIAHNGLVTTPTPTPTTLFSRTATEEQEQYARGFVDALAQLHQQQQQQQQTQQPQQQQQQQPAPLQQQHATSGPDMSDSGASTSNDSFILPSSSEHSATGGDVKDEPQTVPRLGATPPLSPIDMRDQERIKLERKRLRNRIAASKCRKRKLERISRLEEKVHALKTENNELGSMVSLLRDQVCRLKQEVMTHVKQGCQIMMSSYAP</sequence>
<name>A0ACB7T2B7_HYAAI</name>
<gene>
    <name evidence="1" type="ORF">HPB50_012822</name>
</gene>
<keyword evidence="2" id="KW-1185">Reference proteome</keyword>
<dbReference type="EMBL" id="CM023491">
    <property type="protein sequence ID" value="KAH6941060.1"/>
    <property type="molecule type" value="Genomic_DNA"/>
</dbReference>
<proteinExistence type="predicted"/>
<comment type="caution">
    <text evidence="1">The sequence shown here is derived from an EMBL/GenBank/DDBJ whole genome shotgun (WGS) entry which is preliminary data.</text>
</comment>
<reference evidence="1" key="1">
    <citation type="submission" date="2020-05" db="EMBL/GenBank/DDBJ databases">
        <title>Large-scale comparative analyses of tick genomes elucidate their genetic diversity and vector capacities.</title>
        <authorList>
            <person name="Jia N."/>
            <person name="Wang J."/>
            <person name="Shi W."/>
            <person name="Du L."/>
            <person name="Sun Y."/>
            <person name="Zhan W."/>
            <person name="Jiang J."/>
            <person name="Wang Q."/>
            <person name="Zhang B."/>
            <person name="Ji P."/>
            <person name="Sakyi L.B."/>
            <person name="Cui X."/>
            <person name="Yuan T."/>
            <person name="Jiang B."/>
            <person name="Yang W."/>
            <person name="Lam T.T.-Y."/>
            <person name="Chang Q."/>
            <person name="Ding S."/>
            <person name="Wang X."/>
            <person name="Zhu J."/>
            <person name="Ruan X."/>
            <person name="Zhao L."/>
            <person name="Wei J."/>
            <person name="Que T."/>
            <person name="Du C."/>
            <person name="Cheng J."/>
            <person name="Dai P."/>
            <person name="Han X."/>
            <person name="Huang E."/>
            <person name="Gao Y."/>
            <person name="Liu J."/>
            <person name="Shao H."/>
            <person name="Ye R."/>
            <person name="Li L."/>
            <person name="Wei W."/>
            <person name="Wang X."/>
            <person name="Wang C."/>
            <person name="Yang T."/>
            <person name="Huo Q."/>
            <person name="Li W."/>
            <person name="Guo W."/>
            <person name="Chen H."/>
            <person name="Zhou L."/>
            <person name="Ni X."/>
            <person name="Tian J."/>
            <person name="Zhou Y."/>
            <person name="Sheng Y."/>
            <person name="Liu T."/>
            <person name="Pan Y."/>
            <person name="Xia L."/>
            <person name="Li J."/>
            <person name="Zhao F."/>
            <person name="Cao W."/>
        </authorList>
    </citation>
    <scope>NUCLEOTIDE SEQUENCE</scope>
    <source>
        <strain evidence="1">Hyas-2018</strain>
    </source>
</reference>